<comment type="catalytic activity">
    <reaction evidence="1 14">
        <text>adenosylcob(III)inamide + ATP = adenosylcob(III)inamide phosphate + ADP + H(+)</text>
        <dbReference type="Rhea" id="RHEA:15769"/>
        <dbReference type="ChEBI" id="CHEBI:2480"/>
        <dbReference type="ChEBI" id="CHEBI:15378"/>
        <dbReference type="ChEBI" id="CHEBI:30616"/>
        <dbReference type="ChEBI" id="CHEBI:58502"/>
        <dbReference type="ChEBI" id="CHEBI:456216"/>
        <dbReference type="EC" id="2.7.1.156"/>
    </reaction>
</comment>
<evidence type="ECO:0000256" key="2">
    <source>
        <dbReference type="ARBA" id="ARBA00000711"/>
    </source>
</evidence>
<dbReference type="Proteomes" id="UP001501337">
    <property type="component" value="Unassembled WGS sequence"/>
</dbReference>
<keyword evidence="9 14" id="KW-0808">Transferase</keyword>
<keyword evidence="10 14" id="KW-0547">Nucleotide-binding</keyword>
<keyword evidence="15" id="KW-0548">Nucleotidyltransferase</keyword>
<comment type="pathway">
    <text evidence="6 14">Cofactor biosynthesis; adenosylcobalamin biosynthesis; adenosylcobalamin from cob(II)yrinate a,c-diamide: step 5/7.</text>
</comment>
<evidence type="ECO:0000256" key="9">
    <source>
        <dbReference type="ARBA" id="ARBA00022679"/>
    </source>
</evidence>
<evidence type="ECO:0000256" key="13">
    <source>
        <dbReference type="ARBA" id="ARBA00023134"/>
    </source>
</evidence>
<dbReference type="RefSeq" id="WP_344804830.1">
    <property type="nucleotide sequence ID" value="NZ_BAABBO010000007.1"/>
</dbReference>
<comment type="catalytic activity">
    <reaction evidence="3">
        <text>adenosylcob(III)inamide + GTP = adenosylcob(III)inamide phosphate + GDP + H(+)</text>
        <dbReference type="Rhea" id="RHEA:15765"/>
        <dbReference type="ChEBI" id="CHEBI:2480"/>
        <dbReference type="ChEBI" id="CHEBI:15378"/>
        <dbReference type="ChEBI" id="CHEBI:37565"/>
        <dbReference type="ChEBI" id="CHEBI:58189"/>
        <dbReference type="ChEBI" id="CHEBI:58502"/>
        <dbReference type="EC" id="2.7.1.156"/>
    </reaction>
</comment>
<accession>A0ABP7NZI2</accession>
<dbReference type="PANTHER" id="PTHR34848">
    <property type="match status" value="1"/>
</dbReference>
<sequence>MNNTLVLGGIRSGKTALAERLAADSGQAVVYVATASAGDAEMSARIAQHRAERPEAWGLSETPITLSRTIGEQAGLVEPPCLLIDCMSLWLSNLMFAGDEVFRAERAGFLEALQDYPSNIIIVSNEVGLGTIGMEPLTRRFCDELGWLNQALASQCDHVLMSIAGLPLKLK</sequence>
<dbReference type="EC" id="2.7.7.62" evidence="14"/>
<evidence type="ECO:0000256" key="1">
    <source>
        <dbReference type="ARBA" id="ARBA00000312"/>
    </source>
</evidence>
<keyword evidence="13 14" id="KW-0342">GTP-binding</keyword>
<reference evidence="16" key="1">
    <citation type="journal article" date="2019" name="Int. J. Syst. Evol. Microbiol.">
        <title>The Global Catalogue of Microorganisms (GCM) 10K type strain sequencing project: providing services to taxonomists for standard genome sequencing and annotation.</title>
        <authorList>
            <consortium name="The Broad Institute Genomics Platform"/>
            <consortium name="The Broad Institute Genome Sequencing Center for Infectious Disease"/>
            <person name="Wu L."/>
            <person name="Ma J."/>
        </authorList>
    </citation>
    <scope>NUCLEOTIDE SEQUENCE [LARGE SCALE GENOMIC DNA]</scope>
    <source>
        <strain evidence="16">JCM 17555</strain>
    </source>
</reference>
<dbReference type="InterPro" id="IPR027417">
    <property type="entry name" value="P-loop_NTPase"/>
</dbReference>
<dbReference type="PANTHER" id="PTHR34848:SF1">
    <property type="entry name" value="BIFUNCTIONAL ADENOSYLCOBALAMIN BIOSYNTHESIS PROTEIN COBU"/>
    <property type="match status" value="1"/>
</dbReference>
<dbReference type="EC" id="2.7.1.156" evidence="14"/>
<evidence type="ECO:0000313" key="15">
    <source>
        <dbReference type="EMBL" id="GAA3957179.1"/>
    </source>
</evidence>
<comment type="caution">
    <text evidence="15">The sequence shown here is derived from an EMBL/GenBank/DDBJ whole genome shotgun (WGS) entry which is preliminary data.</text>
</comment>
<keyword evidence="16" id="KW-1185">Reference proteome</keyword>
<evidence type="ECO:0000256" key="7">
    <source>
        <dbReference type="ARBA" id="ARBA00007490"/>
    </source>
</evidence>
<comment type="function">
    <text evidence="4 14">Catalyzes ATP-dependent phosphorylation of adenosylcobinamide and addition of GMP to adenosylcobinamide phosphate.</text>
</comment>
<dbReference type="SUPFAM" id="SSF52540">
    <property type="entry name" value="P-loop containing nucleoside triphosphate hydrolases"/>
    <property type="match status" value="1"/>
</dbReference>
<dbReference type="GO" id="GO:0016301">
    <property type="term" value="F:kinase activity"/>
    <property type="evidence" value="ECO:0007669"/>
    <property type="project" value="UniProtKB-KW"/>
</dbReference>
<evidence type="ECO:0000256" key="12">
    <source>
        <dbReference type="ARBA" id="ARBA00022840"/>
    </source>
</evidence>
<keyword evidence="12 14" id="KW-0067">ATP-binding</keyword>
<comment type="pathway">
    <text evidence="5 14">Cofactor biosynthesis; adenosylcobalamin biosynthesis; adenosylcobalamin from cob(II)yrinate a,c-diamide: step 6/7.</text>
</comment>
<dbReference type="InterPro" id="IPR003203">
    <property type="entry name" value="CobU/CobP"/>
</dbReference>
<evidence type="ECO:0000256" key="11">
    <source>
        <dbReference type="ARBA" id="ARBA00022777"/>
    </source>
</evidence>
<evidence type="ECO:0000256" key="6">
    <source>
        <dbReference type="ARBA" id="ARBA00005159"/>
    </source>
</evidence>
<comment type="similarity">
    <text evidence="7 14">Belongs to the CobU/CobP family.</text>
</comment>
<proteinExistence type="inferred from homology"/>
<dbReference type="NCBIfam" id="NF004469">
    <property type="entry name" value="PRK05800.1"/>
    <property type="match status" value="1"/>
</dbReference>
<comment type="catalytic activity">
    <reaction evidence="2 14">
        <text>adenosylcob(III)inamide phosphate + GTP + H(+) = adenosylcob(III)inamide-GDP + diphosphate</text>
        <dbReference type="Rhea" id="RHEA:22712"/>
        <dbReference type="ChEBI" id="CHEBI:15378"/>
        <dbReference type="ChEBI" id="CHEBI:33019"/>
        <dbReference type="ChEBI" id="CHEBI:37565"/>
        <dbReference type="ChEBI" id="CHEBI:58502"/>
        <dbReference type="ChEBI" id="CHEBI:60487"/>
        <dbReference type="EC" id="2.7.7.62"/>
    </reaction>
</comment>
<protein>
    <recommendedName>
        <fullName evidence="14">Bifunctional adenosylcobalamin biosynthesis protein</fullName>
        <ecNumber evidence="14">2.7.1.156</ecNumber>
        <ecNumber evidence="14">2.7.7.62</ecNumber>
    </recommendedName>
</protein>
<dbReference type="Pfam" id="PF02283">
    <property type="entry name" value="CobU"/>
    <property type="match status" value="1"/>
</dbReference>
<evidence type="ECO:0000256" key="5">
    <source>
        <dbReference type="ARBA" id="ARBA00004692"/>
    </source>
</evidence>
<evidence type="ECO:0000313" key="16">
    <source>
        <dbReference type="Proteomes" id="UP001501337"/>
    </source>
</evidence>
<evidence type="ECO:0000256" key="3">
    <source>
        <dbReference type="ARBA" id="ARBA00001522"/>
    </source>
</evidence>
<name>A0ABP7NZI2_9GAMM</name>
<evidence type="ECO:0000256" key="14">
    <source>
        <dbReference type="PIRNR" id="PIRNR006135"/>
    </source>
</evidence>
<dbReference type="PIRSF" id="PIRSF006135">
    <property type="entry name" value="CobU"/>
    <property type="match status" value="1"/>
</dbReference>
<dbReference type="CDD" id="cd00544">
    <property type="entry name" value="CobU"/>
    <property type="match status" value="1"/>
</dbReference>
<keyword evidence="8 14" id="KW-0169">Cobalamin biosynthesis</keyword>
<keyword evidence="11 14" id="KW-0418">Kinase</keyword>
<dbReference type="Gene3D" id="3.40.50.300">
    <property type="entry name" value="P-loop containing nucleotide triphosphate hydrolases"/>
    <property type="match status" value="1"/>
</dbReference>
<organism evidence="15 16">
    <name type="scientific">Allohahella marinimesophila</name>
    <dbReference type="NCBI Taxonomy" id="1054972"/>
    <lineage>
        <taxon>Bacteria</taxon>
        <taxon>Pseudomonadati</taxon>
        <taxon>Pseudomonadota</taxon>
        <taxon>Gammaproteobacteria</taxon>
        <taxon>Oceanospirillales</taxon>
        <taxon>Hahellaceae</taxon>
        <taxon>Allohahella</taxon>
    </lineage>
</organism>
<evidence type="ECO:0000256" key="8">
    <source>
        <dbReference type="ARBA" id="ARBA00022573"/>
    </source>
</evidence>
<gene>
    <name evidence="15" type="primary">cobU</name>
    <name evidence="15" type="ORF">GCM10022278_14690</name>
</gene>
<evidence type="ECO:0000256" key="4">
    <source>
        <dbReference type="ARBA" id="ARBA00003889"/>
    </source>
</evidence>
<dbReference type="EMBL" id="BAABBO010000007">
    <property type="protein sequence ID" value="GAA3957179.1"/>
    <property type="molecule type" value="Genomic_DNA"/>
</dbReference>
<evidence type="ECO:0000256" key="10">
    <source>
        <dbReference type="ARBA" id="ARBA00022741"/>
    </source>
</evidence>
<dbReference type="GO" id="GO:0016779">
    <property type="term" value="F:nucleotidyltransferase activity"/>
    <property type="evidence" value="ECO:0007669"/>
    <property type="project" value="UniProtKB-KW"/>
</dbReference>